<evidence type="ECO:0000256" key="6">
    <source>
        <dbReference type="RuleBase" id="RU366058"/>
    </source>
</evidence>
<dbReference type="InterPro" id="IPR032816">
    <property type="entry name" value="VTT_dom"/>
</dbReference>
<feature type="domain" description="VTT" evidence="7">
    <location>
        <begin position="75"/>
        <end position="190"/>
    </location>
</feature>
<comment type="caution">
    <text evidence="8">The sequence shown here is derived from an EMBL/GenBank/DDBJ whole genome shotgun (WGS) entry which is preliminary data.</text>
</comment>
<evidence type="ECO:0000256" key="4">
    <source>
        <dbReference type="ARBA" id="ARBA00022989"/>
    </source>
</evidence>
<feature type="transmembrane region" description="Helical" evidence="6">
    <location>
        <begin position="201"/>
        <end position="221"/>
    </location>
</feature>
<dbReference type="InterPro" id="IPR015414">
    <property type="entry name" value="TMEM64"/>
</dbReference>
<feature type="transmembrane region" description="Helical" evidence="6">
    <location>
        <begin position="167"/>
        <end position="189"/>
    </location>
</feature>
<dbReference type="EMBL" id="QWGB01000009">
    <property type="protein sequence ID" value="RIJ21322.1"/>
    <property type="molecule type" value="Genomic_DNA"/>
</dbReference>
<comment type="subcellular location">
    <subcellularLocation>
        <location evidence="1 6">Cell membrane</location>
        <topology evidence="1 6">Multi-pass membrane protein</topology>
    </subcellularLocation>
</comment>
<protein>
    <recommendedName>
        <fullName evidence="6">TVP38/TMEM64 family membrane protein</fullName>
    </recommendedName>
</protein>
<keyword evidence="2 6" id="KW-1003">Cell membrane</keyword>
<name>A0A399QUP8_9PROT</name>
<keyword evidence="4 6" id="KW-1133">Transmembrane helix</keyword>
<evidence type="ECO:0000256" key="1">
    <source>
        <dbReference type="ARBA" id="ARBA00004651"/>
    </source>
</evidence>
<dbReference type="GO" id="GO:0005886">
    <property type="term" value="C:plasma membrane"/>
    <property type="evidence" value="ECO:0007669"/>
    <property type="project" value="UniProtKB-SubCell"/>
</dbReference>
<feature type="transmembrane region" description="Helical" evidence="6">
    <location>
        <begin position="94"/>
        <end position="111"/>
    </location>
</feature>
<feature type="transmembrane region" description="Helical" evidence="6">
    <location>
        <begin position="16"/>
        <end position="34"/>
    </location>
</feature>
<accession>A0A399QUP8</accession>
<dbReference type="Proteomes" id="UP000265431">
    <property type="component" value="Unassembled WGS sequence"/>
</dbReference>
<evidence type="ECO:0000256" key="5">
    <source>
        <dbReference type="ARBA" id="ARBA00023136"/>
    </source>
</evidence>
<feature type="transmembrane region" description="Helical" evidence="6">
    <location>
        <begin position="55"/>
        <end position="88"/>
    </location>
</feature>
<comment type="similarity">
    <text evidence="6">Belongs to the TVP38/TMEM64 family.</text>
</comment>
<dbReference type="PANTHER" id="PTHR12677:SF59">
    <property type="entry name" value="GOLGI APPARATUS MEMBRANE PROTEIN TVP38-RELATED"/>
    <property type="match status" value="1"/>
</dbReference>
<reference evidence="8 9" key="1">
    <citation type="submission" date="2018-08" db="EMBL/GenBank/DDBJ databases">
        <title>Henriciella mobilis sp. nov., isolated from seawater.</title>
        <authorList>
            <person name="Cheng H."/>
            <person name="Wu Y.-H."/>
            <person name="Xu X.-W."/>
            <person name="Guo L.-L."/>
        </authorList>
    </citation>
    <scope>NUCLEOTIDE SEQUENCE [LARGE SCALE GENOMIC DNA]</scope>
    <source>
        <strain evidence="8 9">CCUG66934</strain>
    </source>
</reference>
<dbReference type="Pfam" id="PF09335">
    <property type="entry name" value="VTT_dom"/>
    <property type="match status" value="1"/>
</dbReference>
<keyword evidence="3 6" id="KW-0812">Transmembrane</keyword>
<evidence type="ECO:0000313" key="9">
    <source>
        <dbReference type="Proteomes" id="UP000265431"/>
    </source>
</evidence>
<dbReference type="RefSeq" id="WP_119380474.1">
    <property type="nucleotide sequence ID" value="NZ_QWGB01000009.1"/>
</dbReference>
<dbReference type="PANTHER" id="PTHR12677">
    <property type="entry name" value="GOLGI APPARATUS MEMBRANE PROTEIN TVP38-RELATED"/>
    <property type="match status" value="1"/>
</dbReference>
<proteinExistence type="inferred from homology"/>
<keyword evidence="5 6" id="KW-0472">Membrane</keyword>
<evidence type="ECO:0000256" key="3">
    <source>
        <dbReference type="ARBA" id="ARBA00022692"/>
    </source>
</evidence>
<evidence type="ECO:0000256" key="2">
    <source>
        <dbReference type="ARBA" id="ARBA00022475"/>
    </source>
</evidence>
<keyword evidence="9" id="KW-1185">Reference proteome</keyword>
<dbReference type="AlphaFoldDB" id="A0A399QUP8"/>
<organism evidence="8 9">
    <name type="scientific">Henriciella barbarensis</name>
    <dbReference type="NCBI Taxonomy" id="86342"/>
    <lineage>
        <taxon>Bacteria</taxon>
        <taxon>Pseudomonadati</taxon>
        <taxon>Pseudomonadota</taxon>
        <taxon>Alphaproteobacteria</taxon>
        <taxon>Hyphomonadales</taxon>
        <taxon>Hyphomonadaceae</taxon>
        <taxon>Henriciella</taxon>
    </lineage>
</organism>
<evidence type="ECO:0000259" key="7">
    <source>
        <dbReference type="Pfam" id="PF09335"/>
    </source>
</evidence>
<gene>
    <name evidence="8" type="ORF">D1224_13470</name>
</gene>
<sequence>MTTPSDRIPAARSRKALWLGLGLGATVITLFLLGKTGVLGSLEAFIAQMQEMADTPWALPAVIVLFTGAAFVGLPQFGLIGAAVVAFGPVNGAFYSWVATMVSGTVTFWLGRFSGEAAVARFSGRRAARFTEFVSRNAFAASMIVRNVPTGPFLIVNMAFGALRANYLAFLGGMAIGSLPKILLVTFAGQSLISAITGSPVIAVTLAVLAAIIFGGLWLYVRHRQGSGKIISPMPIRPVDRASEKPD</sequence>
<dbReference type="OrthoDB" id="9814092at2"/>
<evidence type="ECO:0000313" key="8">
    <source>
        <dbReference type="EMBL" id="RIJ21322.1"/>
    </source>
</evidence>